<dbReference type="EMBL" id="BAABRP010000007">
    <property type="protein sequence ID" value="GAA5513378.1"/>
    <property type="molecule type" value="Genomic_DNA"/>
</dbReference>
<dbReference type="SUPFAM" id="SSF55729">
    <property type="entry name" value="Acyl-CoA N-acyltransferases (Nat)"/>
    <property type="match status" value="1"/>
</dbReference>
<evidence type="ECO:0000259" key="1">
    <source>
        <dbReference type="Pfam" id="PF13302"/>
    </source>
</evidence>
<name>A0ABP9WA24_9DEIO</name>
<keyword evidence="3" id="KW-1185">Reference proteome</keyword>
<dbReference type="PANTHER" id="PTHR43610:SF1">
    <property type="entry name" value="N-ACETYLTRANSFERASE DOMAIN-CONTAINING PROTEIN"/>
    <property type="match status" value="1"/>
</dbReference>
<evidence type="ECO:0000313" key="3">
    <source>
        <dbReference type="Proteomes" id="UP001401887"/>
    </source>
</evidence>
<dbReference type="Proteomes" id="UP001401887">
    <property type="component" value="Unassembled WGS sequence"/>
</dbReference>
<comment type="caution">
    <text evidence="2">The sequence shown here is derived from an EMBL/GenBank/DDBJ whole genome shotgun (WGS) entry which is preliminary data.</text>
</comment>
<dbReference type="InterPro" id="IPR000182">
    <property type="entry name" value="GNAT_dom"/>
</dbReference>
<feature type="domain" description="N-acetyltransferase" evidence="1">
    <location>
        <begin position="41"/>
        <end position="175"/>
    </location>
</feature>
<gene>
    <name evidence="2" type="ORF">Dcar01_02111</name>
</gene>
<dbReference type="InterPro" id="IPR016181">
    <property type="entry name" value="Acyl_CoA_acyltransferase"/>
</dbReference>
<organism evidence="2 3">
    <name type="scientific">Deinococcus carri</name>
    <dbReference type="NCBI Taxonomy" id="1211323"/>
    <lineage>
        <taxon>Bacteria</taxon>
        <taxon>Thermotogati</taxon>
        <taxon>Deinococcota</taxon>
        <taxon>Deinococci</taxon>
        <taxon>Deinococcales</taxon>
        <taxon>Deinococcaceae</taxon>
        <taxon>Deinococcus</taxon>
    </lineage>
</organism>
<reference evidence="2 3" key="1">
    <citation type="submission" date="2024-02" db="EMBL/GenBank/DDBJ databases">
        <title>Deinococcus carri NBRC 110142.</title>
        <authorList>
            <person name="Ichikawa N."/>
            <person name="Katano-Makiyama Y."/>
            <person name="Hidaka K."/>
        </authorList>
    </citation>
    <scope>NUCLEOTIDE SEQUENCE [LARGE SCALE GENOMIC DNA]</scope>
    <source>
        <strain evidence="2 3">NBRC 110142</strain>
    </source>
</reference>
<dbReference type="Gene3D" id="3.40.630.30">
    <property type="match status" value="1"/>
</dbReference>
<protein>
    <recommendedName>
        <fullName evidence="1">N-acetyltransferase domain-containing protein</fullName>
    </recommendedName>
</protein>
<dbReference type="PANTHER" id="PTHR43610">
    <property type="entry name" value="BLL6696 PROTEIN"/>
    <property type="match status" value="1"/>
</dbReference>
<proteinExistence type="predicted"/>
<dbReference type="Pfam" id="PF13302">
    <property type="entry name" value="Acetyltransf_3"/>
    <property type="match status" value="1"/>
</dbReference>
<sequence>MSGRALAFLGYGERVTDTPRPLSPAPLAEWLTPVLLTGRHIRLVPLTKEHAADLHAGADEDTYALLARGGPEERTAEGWAEYITRLNALPHRMNWAVLMGGRARGRISYSEVRVSDRWVEIGTMLVPAAQGTAANPEAKLLLMARAFEVLGANRVQFKVDARNARSLRAMEKLGAVREGTLRQYQVRPDGFARDSVMFSVLRDEWPEVKAGLLARLVTLT</sequence>
<accession>A0ABP9WA24</accession>
<evidence type="ECO:0000313" key="2">
    <source>
        <dbReference type="EMBL" id="GAA5513378.1"/>
    </source>
</evidence>